<name>A0ABT0MLZ2_9GAMM</name>
<organism evidence="2 3">
    <name type="scientific">Luteimonas galliterrae</name>
    <dbReference type="NCBI Taxonomy" id="2940486"/>
    <lineage>
        <taxon>Bacteria</taxon>
        <taxon>Pseudomonadati</taxon>
        <taxon>Pseudomonadota</taxon>
        <taxon>Gammaproteobacteria</taxon>
        <taxon>Lysobacterales</taxon>
        <taxon>Lysobacteraceae</taxon>
        <taxon>Luteimonas</taxon>
    </lineage>
</organism>
<feature type="domain" description="GIY-YIG" evidence="1">
    <location>
        <begin position="1"/>
        <end position="48"/>
    </location>
</feature>
<dbReference type="Gene3D" id="3.40.1440.10">
    <property type="entry name" value="GIY-YIG endonuclease"/>
    <property type="match status" value="1"/>
</dbReference>
<dbReference type="SUPFAM" id="SSF82771">
    <property type="entry name" value="GIY-YIG endonuclease"/>
    <property type="match status" value="1"/>
</dbReference>
<evidence type="ECO:0000313" key="2">
    <source>
        <dbReference type="EMBL" id="MCL1635909.1"/>
    </source>
</evidence>
<reference evidence="2 3" key="1">
    <citation type="submission" date="2022-05" db="EMBL/GenBank/DDBJ databases">
        <title>Luteimonas sp. SX5, whole genome shotgun sequencing project.</title>
        <authorList>
            <person name="Zhao G."/>
            <person name="Shen L."/>
        </authorList>
    </citation>
    <scope>NUCLEOTIDE SEQUENCE [LARGE SCALE GENOMIC DNA]</scope>
    <source>
        <strain evidence="2 3">SX5</strain>
    </source>
</reference>
<evidence type="ECO:0000313" key="3">
    <source>
        <dbReference type="Proteomes" id="UP001431217"/>
    </source>
</evidence>
<dbReference type="InterPro" id="IPR035901">
    <property type="entry name" value="GIY-YIG_endonuc_sf"/>
</dbReference>
<dbReference type="Proteomes" id="UP001431217">
    <property type="component" value="Unassembled WGS sequence"/>
</dbReference>
<comment type="caution">
    <text evidence="2">The sequence shown here is derived from an EMBL/GenBank/DDBJ whole genome shotgun (WGS) entry which is preliminary data.</text>
</comment>
<dbReference type="PROSITE" id="PS50164">
    <property type="entry name" value="GIY_YIG"/>
    <property type="match status" value="1"/>
</dbReference>
<protein>
    <recommendedName>
        <fullName evidence="1">GIY-YIG domain-containing protein</fullName>
    </recommendedName>
</protein>
<dbReference type="EMBL" id="JAMBEP010000004">
    <property type="protein sequence ID" value="MCL1635909.1"/>
    <property type="molecule type" value="Genomic_DNA"/>
</dbReference>
<sequence>MRRIFEHRQHLVPGHTARYRITRLVHYETLDNVLAAIGREKQLKGWRR</sequence>
<accession>A0ABT0MLZ2</accession>
<keyword evidence="3" id="KW-1185">Reference proteome</keyword>
<dbReference type="InterPro" id="IPR000305">
    <property type="entry name" value="GIY-YIG_endonuc"/>
</dbReference>
<proteinExistence type="predicted"/>
<evidence type="ECO:0000259" key="1">
    <source>
        <dbReference type="PROSITE" id="PS50164"/>
    </source>
</evidence>
<gene>
    <name evidence="2" type="ORF">M2650_14865</name>
</gene>